<dbReference type="InterPro" id="IPR011701">
    <property type="entry name" value="MFS"/>
</dbReference>
<proteinExistence type="predicted"/>
<dbReference type="GO" id="GO:0022857">
    <property type="term" value="F:transmembrane transporter activity"/>
    <property type="evidence" value="ECO:0007669"/>
    <property type="project" value="InterPro"/>
</dbReference>
<dbReference type="InterPro" id="IPR036259">
    <property type="entry name" value="MFS_trans_sf"/>
</dbReference>
<dbReference type="PANTHER" id="PTHR23501:SF59">
    <property type="entry name" value="MAJOR FACILITATOR SUPERFAMILY (MFS) PROFILE DOMAIN-CONTAINING PROTEIN-RELATED"/>
    <property type="match status" value="1"/>
</dbReference>
<sequence length="575" mass="62909">MENEQSIRDGPRREEPDTEIFNPNWRFHAAFAALAVTNLTAALDATMLSVAIPVIAEGLQGSAVEAFWSGTSFLLASTVVQPTTVSLSEIFGRQQIFLAVLTLFTIGAIMCAASQRFPLMLAGRSVQGLGAGGILALTDVLITDMVPLRYRGKYIALIGIVWAVGSVSGPILGGVFAERSTWRWIFFINLPIAGISFVGILVFLNLQRPEGSLSKKIRQLDYFGSFLFTASLTSFLIPVTWGGVMYQWSSWHTLLPLLVGVIGLIAFVVFETRFATKKLIPFHLFNNYSTSTTYLEIFLHGVVLWCIIYYMPLYFEGAQGFSPVPAGLTSLPQSCTVVPCAAAVGLIATKTGRYRWALWAGWMITTLGCGLLCLFDVDTPRWEWVIINLISGIGIGLLFSALSLALQASVPQEHVAYAVGLLTFFRAFGQSIGVAVGGVIFQNRIKAELRRFPGLESQAIQYSNDAAALVQIIHRLPPDMPERQLLEKSYANAIRAVWIFLCALSAVAFFISFTIKGYTLDQALQTSQGFKRPEPSRPSVLEAPPVSESEKPTLHPQDGKGQPESIPRPVESAPE</sequence>
<feature type="transmembrane region" description="Helical" evidence="6">
    <location>
        <begin position="493"/>
        <end position="515"/>
    </location>
</feature>
<reference evidence="8" key="1">
    <citation type="journal article" date="2020" name="Stud. Mycol.">
        <title>101 Dothideomycetes genomes: a test case for predicting lifestyles and emergence of pathogens.</title>
        <authorList>
            <person name="Haridas S."/>
            <person name="Albert R."/>
            <person name="Binder M."/>
            <person name="Bloem J."/>
            <person name="Labutti K."/>
            <person name="Salamov A."/>
            <person name="Andreopoulos B."/>
            <person name="Baker S."/>
            <person name="Barry K."/>
            <person name="Bills G."/>
            <person name="Bluhm B."/>
            <person name="Cannon C."/>
            <person name="Castanera R."/>
            <person name="Culley D."/>
            <person name="Daum C."/>
            <person name="Ezra D."/>
            <person name="Gonzalez J."/>
            <person name="Henrissat B."/>
            <person name="Kuo A."/>
            <person name="Liang C."/>
            <person name="Lipzen A."/>
            <person name="Lutzoni F."/>
            <person name="Magnuson J."/>
            <person name="Mondo S."/>
            <person name="Nolan M."/>
            <person name="Ohm R."/>
            <person name="Pangilinan J."/>
            <person name="Park H.-J."/>
            <person name="Ramirez L."/>
            <person name="Alfaro M."/>
            <person name="Sun H."/>
            <person name="Tritt A."/>
            <person name="Yoshinaga Y."/>
            <person name="Zwiers L.-H."/>
            <person name="Turgeon B."/>
            <person name="Goodwin S."/>
            <person name="Spatafora J."/>
            <person name="Crous P."/>
            <person name="Grigoriev I."/>
        </authorList>
    </citation>
    <scope>NUCLEOTIDE SEQUENCE</scope>
    <source>
        <strain evidence="8">CBS 109.77</strain>
    </source>
</reference>
<evidence type="ECO:0000256" key="3">
    <source>
        <dbReference type="ARBA" id="ARBA00022989"/>
    </source>
</evidence>
<feature type="transmembrane region" description="Helical" evidence="6">
    <location>
        <begin position="384"/>
        <end position="409"/>
    </location>
</feature>
<dbReference type="GO" id="GO:0005886">
    <property type="term" value="C:plasma membrane"/>
    <property type="evidence" value="ECO:0007669"/>
    <property type="project" value="TreeGrafter"/>
</dbReference>
<evidence type="ECO:0000256" key="2">
    <source>
        <dbReference type="ARBA" id="ARBA00022692"/>
    </source>
</evidence>
<dbReference type="AlphaFoldDB" id="A0A6A6X017"/>
<dbReference type="Gene3D" id="1.20.1720.10">
    <property type="entry name" value="Multidrug resistance protein D"/>
    <property type="match status" value="1"/>
</dbReference>
<feature type="transmembrane region" description="Helical" evidence="6">
    <location>
        <begin position="356"/>
        <end position="377"/>
    </location>
</feature>
<dbReference type="InterPro" id="IPR020846">
    <property type="entry name" value="MFS_dom"/>
</dbReference>
<dbReference type="SUPFAM" id="SSF103473">
    <property type="entry name" value="MFS general substrate transporter"/>
    <property type="match status" value="1"/>
</dbReference>
<dbReference type="OrthoDB" id="2351791at2759"/>
<dbReference type="PRINTS" id="PR01036">
    <property type="entry name" value="TCRTETB"/>
</dbReference>
<feature type="transmembrane region" description="Helical" evidence="6">
    <location>
        <begin position="226"/>
        <end position="248"/>
    </location>
</feature>
<feature type="transmembrane region" description="Helical" evidence="6">
    <location>
        <begin position="96"/>
        <end position="115"/>
    </location>
</feature>
<accession>A0A6A6X017</accession>
<feature type="domain" description="Major facilitator superfamily (MFS) profile" evidence="7">
    <location>
        <begin position="30"/>
        <end position="520"/>
    </location>
</feature>
<feature type="transmembrane region" description="Helical" evidence="6">
    <location>
        <begin position="297"/>
        <end position="315"/>
    </location>
</feature>
<dbReference type="Pfam" id="PF07690">
    <property type="entry name" value="MFS_1"/>
    <property type="match status" value="2"/>
</dbReference>
<dbReference type="Proteomes" id="UP000799757">
    <property type="component" value="Unassembled WGS sequence"/>
</dbReference>
<organism evidence="8 9">
    <name type="scientific">Melanomma pulvis-pyrius CBS 109.77</name>
    <dbReference type="NCBI Taxonomy" id="1314802"/>
    <lineage>
        <taxon>Eukaryota</taxon>
        <taxon>Fungi</taxon>
        <taxon>Dikarya</taxon>
        <taxon>Ascomycota</taxon>
        <taxon>Pezizomycotina</taxon>
        <taxon>Dothideomycetes</taxon>
        <taxon>Pleosporomycetidae</taxon>
        <taxon>Pleosporales</taxon>
        <taxon>Melanommataceae</taxon>
        <taxon>Melanomma</taxon>
    </lineage>
</organism>
<gene>
    <name evidence="8" type="ORF">K505DRAFT_420213</name>
</gene>
<keyword evidence="4 6" id="KW-0472">Membrane</keyword>
<feature type="transmembrane region" description="Helical" evidence="6">
    <location>
        <begin position="121"/>
        <end position="142"/>
    </location>
</feature>
<feature type="transmembrane region" description="Helical" evidence="6">
    <location>
        <begin position="154"/>
        <end position="176"/>
    </location>
</feature>
<dbReference type="PROSITE" id="PS50850">
    <property type="entry name" value="MFS"/>
    <property type="match status" value="1"/>
</dbReference>
<keyword evidence="3 6" id="KW-1133">Transmembrane helix</keyword>
<comment type="subcellular location">
    <subcellularLocation>
        <location evidence="1">Membrane</location>
        <topology evidence="1">Multi-pass membrane protein</topology>
    </subcellularLocation>
</comment>
<feature type="transmembrane region" description="Helical" evidence="6">
    <location>
        <begin position="254"/>
        <end position="276"/>
    </location>
</feature>
<name>A0A6A6X017_9PLEO</name>
<evidence type="ECO:0000256" key="6">
    <source>
        <dbReference type="SAM" id="Phobius"/>
    </source>
</evidence>
<feature type="region of interest" description="Disordered" evidence="5">
    <location>
        <begin position="528"/>
        <end position="575"/>
    </location>
</feature>
<dbReference type="PANTHER" id="PTHR23501">
    <property type="entry name" value="MAJOR FACILITATOR SUPERFAMILY"/>
    <property type="match status" value="1"/>
</dbReference>
<evidence type="ECO:0000313" key="9">
    <source>
        <dbReference type="Proteomes" id="UP000799757"/>
    </source>
</evidence>
<dbReference type="EMBL" id="MU002110">
    <property type="protein sequence ID" value="KAF2789830.1"/>
    <property type="molecule type" value="Genomic_DNA"/>
</dbReference>
<keyword evidence="9" id="KW-1185">Reference proteome</keyword>
<evidence type="ECO:0000259" key="7">
    <source>
        <dbReference type="PROSITE" id="PS50850"/>
    </source>
</evidence>
<protein>
    <submittedName>
        <fullName evidence="8">MFS general substrate transporter</fullName>
    </submittedName>
</protein>
<dbReference type="Gene3D" id="1.20.1250.20">
    <property type="entry name" value="MFS general substrate transporter like domains"/>
    <property type="match status" value="1"/>
</dbReference>
<feature type="transmembrane region" description="Helical" evidence="6">
    <location>
        <begin position="415"/>
        <end position="441"/>
    </location>
</feature>
<dbReference type="CDD" id="cd17502">
    <property type="entry name" value="MFS_Azr1_MDR_like"/>
    <property type="match status" value="1"/>
</dbReference>
<evidence type="ECO:0000313" key="8">
    <source>
        <dbReference type="EMBL" id="KAF2789830.1"/>
    </source>
</evidence>
<evidence type="ECO:0000256" key="1">
    <source>
        <dbReference type="ARBA" id="ARBA00004141"/>
    </source>
</evidence>
<evidence type="ECO:0000256" key="5">
    <source>
        <dbReference type="SAM" id="MobiDB-lite"/>
    </source>
</evidence>
<evidence type="ECO:0000256" key="4">
    <source>
        <dbReference type="ARBA" id="ARBA00023136"/>
    </source>
</evidence>
<feature type="transmembrane region" description="Helical" evidence="6">
    <location>
        <begin position="182"/>
        <end position="206"/>
    </location>
</feature>
<keyword evidence="2 6" id="KW-0812">Transmembrane</keyword>